<sequence>MGKSVRVMAACAAVVVAAGCGSDAVAGSPTAAPLGDAQFDPCSIPDEAIAAAGADPGTEQPDIFGVDLSEWNVCKWDSNSWYYLGVLSTTYSFDQVRDNPQSRAFQEVVVGTRDAVSYLDVNDPDLSDCDVAFSSSRGVLIVRVTTKVNEVSASPPCDVATRAANALDSYLPR</sequence>
<dbReference type="EMBL" id="BMCU01000001">
    <property type="protein sequence ID" value="GGF98401.1"/>
    <property type="molecule type" value="Genomic_DNA"/>
</dbReference>
<name>A0A917FSJ2_9NOCA</name>
<dbReference type="PROSITE" id="PS51257">
    <property type="entry name" value="PROKAR_LIPOPROTEIN"/>
    <property type="match status" value="1"/>
</dbReference>
<protein>
    <recommendedName>
        <fullName evidence="4">DUF3558 domain-containing protein</fullName>
    </recommendedName>
</protein>
<evidence type="ECO:0000313" key="3">
    <source>
        <dbReference type="Proteomes" id="UP000654257"/>
    </source>
</evidence>
<organism evidence="2 3">
    <name type="scientific">Rhodococcoides trifolii</name>
    <dbReference type="NCBI Taxonomy" id="908250"/>
    <lineage>
        <taxon>Bacteria</taxon>
        <taxon>Bacillati</taxon>
        <taxon>Actinomycetota</taxon>
        <taxon>Actinomycetes</taxon>
        <taxon>Mycobacteriales</taxon>
        <taxon>Nocardiaceae</taxon>
        <taxon>Rhodococcoides</taxon>
    </lineage>
</organism>
<keyword evidence="1" id="KW-0732">Signal</keyword>
<evidence type="ECO:0008006" key="4">
    <source>
        <dbReference type="Google" id="ProtNLM"/>
    </source>
</evidence>
<dbReference type="Proteomes" id="UP000654257">
    <property type="component" value="Unassembled WGS sequence"/>
</dbReference>
<feature type="chain" id="PRO_5037157402" description="DUF3558 domain-containing protein" evidence="1">
    <location>
        <begin position="27"/>
        <end position="173"/>
    </location>
</feature>
<accession>A0A917FSJ2</accession>
<evidence type="ECO:0000313" key="2">
    <source>
        <dbReference type="EMBL" id="GGF98401.1"/>
    </source>
</evidence>
<reference evidence="2" key="2">
    <citation type="submission" date="2020-09" db="EMBL/GenBank/DDBJ databases">
        <authorList>
            <person name="Sun Q."/>
            <person name="Sedlacek I."/>
        </authorList>
    </citation>
    <scope>NUCLEOTIDE SEQUENCE</scope>
    <source>
        <strain evidence="2">CCM 7905</strain>
    </source>
</reference>
<keyword evidence="3" id="KW-1185">Reference proteome</keyword>
<reference evidence="2" key="1">
    <citation type="journal article" date="2014" name="Int. J. Syst. Evol. Microbiol.">
        <title>Complete genome sequence of Corynebacterium casei LMG S-19264T (=DSM 44701T), isolated from a smear-ripened cheese.</title>
        <authorList>
            <consortium name="US DOE Joint Genome Institute (JGI-PGF)"/>
            <person name="Walter F."/>
            <person name="Albersmeier A."/>
            <person name="Kalinowski J."/>
            <person name="Ruckert C."/>
        </authorList>
    </citation>
    <scope>NUCLEOTIDE SEQUENCE</scope>
    <source>
        <strain evidence="2">CCM 7905</strain>
    </source>
</reference>
<proteinExistence type="predicted"/>
<dbReference type="InterPro" id="IPR024520">
    <property type="entry name" value="DUF3558"/>
</dbReference>
<feature type="signal peptide" evidence="1">
    <location>
        <begin position="1"/>
        <end position="26"/>
    </location>
</feature>
<gene>
    <name evidence="2" type="ORF">GCM10007304_10530</name>
</gene>
<dbReference type="Pfam" id="PF12079">
    <property type="entry name" value="DUF3558"/>
    <property type="match status" value="1"/>
</dbReference>
<dbReference type="AlphaFoldDB" id="A0A917FSJ2"/>
<comment type="caution">
    <text evidence="2">The sequence shown here is derived from an EMBL/GenBank/DDBJ whole genome shotgun (WGS) entry which is preliminary data.</text>
</comment>
<evidence type="ECO:0000256" key="1">
    <source>
        <dbReference type="SAM" id="SignalP"/>
    </source>
</evidence>